<evidence type="ECO:0000256" key="5">
    <source>
        <dbReference type="ARBA" id="ARBA00022741"/>
    </source>
</evidence>
<protein>
    <recommendedName>
        <fullName evidence="2">histidine kinase</fullName>
        <ecNumber evidence="2">2.7.13.3</ecNumber>
    </recommendedName>
</protein>
<dbReference type="GO" id="GO:0004673">
    <property type="term" value="F:protein histidine kinase activity"/>
    <property type="evidence" value="ECO:0007669"/>
    <property type="project" value="UniProtKB-EC"/>
</dbReference>
<proteinExistence type="predicted"/>
<evidence type="ECO:0000256" key="7">
    <source>
        <dbReference type="ARBA" id="ARBA00022840"/>
    </source>
</evidence>
<dbReference type="SUPFAM" id="SSF55874">
    <property type="entry name" value="ATPase domain of HSP90 chaperone/DNA topoisomerase II/histidine kinase"/>
    <property type="match status" value="1"/>
</dbReference>
<evidence type="ECO:0000313" key="10">
    <source>
        <dbReference type="Proteomes" id="UP000094256"/>
    </source>
</evidence>
<evidence type="ECO:0000313" key="9">
    <source>
        <dbReference type="EMBL" id="AOH83209.1"/>
    </source>
</evidence>
<keyword evidence="4" id="KW-0808">Transferase</keyword>
<dbReference type="InterPro" id="IPR036890">
    <property type="entry name" value="HATPase_C_sf"/>
</dbReference>
<keyword evidence="6" id="KW-0418">Kinase</keyword>
<evidence type="ECO:0000256" key="1">
    <source>
        <dbReference type="ARBA" id="ARBA00000085"/>
    </source>
</evidence>
<keyword evidence="3" id="KW-0597">Phosphoprotein</keyword>
<evidence type="ECO:0000256" key="3">
    <source>
        <dbReference type="ARBA" id="ARBA00022553"/>
    </source>
</evidence>
<dbReference type="SMART" id="SM00911">
    <property type="entry name" value="HWE_HK"/>
    <property type="match status" value="1"/>
</dbReference>
<dbReference type="AlphaFoldDB" id="A0A1B3Z6Z7"/>
<name>A0A1B3Z6Z7_9SPHN</name>
<comment type="catalytic activity">
    <reaction evidence="1">
        <text>ATP + protein L-histidine = ADP + protein N-phospho-L-histidine.</text>
        <dbReference type="EC" id="2.7.13.3"/>
    </reaction>
</comment>
<reference evidence="9 10" key="1">
    <citation type="submission" date="2016-01" db="EMBL/GenBank/DDBJ databases">
        <title>Complete genome and mega plasmid sequence of Sphingomonas panacis DCY99 elicits systemic resistance in rice to Xanthomonas oryzae.</title>
        <authorList>
            <person name="Kim Y.J."/>
            <person name="Yang D.C."/>
            <person name="Sing P."/>
        </authorList>
    </citation>
    <scope>NUCLEOTIDE SEQUENCE [LARGE SCALE GENOMIC DNA]</scope>
    <source>
        <strain evidence="9 10">DCY99</strain>
    </source>
</reference>
<evidence type="ECO:0000259" key="8">
    <source>
        <dbReference type="SMART" id="SM00911"/>
    </source>
</evidence>
<sequence>MPEAAPVGESRDQLDAVRAERDRLARDLAASREREAVLANELQYRVRNALAVTRSIFSRTIETAESVEDVAMHFSGRLDALARYYAQSTAFLRAQVFDLEAMVRDELTVFASSADPRVAIIGPDVKLRSAQAGVLGLALHELTSNSVKFGVLSDQHSGGRLSIEWTLDGDRVTFAWLETGVGIVASAPIASGFGRDYIEQALPYQIGADTRFEVLPGGVQCRIAIILNTNS</sequence>
<dbReference type="EMBL" id="CP014168">
    <property type="protein sequence ID" value="AOH83209.1"/>
    <property type="molecule type" value="Genomic_DNA"/>
</dbReference>
<dbReference type="GO" id="GO:0005524">
    <property type="term" value="F:ATP binding"/>
    <property type="evidence" value="ECO:0007669"/>
    <property type="project" value="UniProtKB-KW"/>
</dbReference>
<keyword evidence="5" id="KW-0547">Nucleotide-binding</keyword>
<dbReference type="Pfam" id="PF07536">
    <property type="entry name" value="HWE_HK"/>
    <property type="match status" value="1"/>
</dbReference>
<gene>
    <name evidence="9" type="ORF">AWL63_03690</name>
</gene>
<dbReference type="KEGG" id="span:AWL63_03690"/>
<dbReference type="InterPro" id="IPR011102">
    <property type="entry name" value="Sig_transdc_His_kinase_HWE"/>
</dbReference>
<evidence type="ECO:0000256" key="2">
    <source>
        <dbReference type="ARBA" id="ARBA00012438"/>
    </source>
</evidence>
<keyword evidence="10" id="KW-1185">Reference proteome</keyword>
<dbReference type="STRING" id="1560345.AWL63_03690"/>
<evidence type="ECO:0000256" key="4">
    <source>
        <dbReference type="ARBA" id="ARBA00022679"/>
    </source>
</evidence>
<dbReference type="Gene3D" id="3.30.565.10">
    <property type="entry name" value="Histidine kinase-like ATPase, C-terminal domain"/>
    <property type="match status" value="1"/>
</dbReference>
<evidence type="ECO:0000256" key="6">
    <source>
        <dbReference type="ARBA" id="ARBA00022777"/>
    </source>
</evidence>
<dbReference type="EC" id="2.7.13.3" evidence="2"/>
<organism evidence="9 10">
    <name type="scientific">Sphingomonas panacis</name>
    <dbReference type="NCBI Taxonomy" id="1560345"/>
    <lineage>
        <taxon>Bacteria</taxon>
        <taxon>Pseudomonadati</taxon>
        <taxon>Pseudomonadota</taxon>
        <taxon>Alphaproteobacteria</taxon>
        <taxon>Sphingomonadales</taxon>
        <taxon>Sphingomonadaceae</taxon>
        <taxon>Sphingomonas</taxon>
    </lineage>
</organism>
<dbReference type="PANTHER" id="PTHR41523:SF7">
    <property type="entry name" value="HISTIDINE KINASE"/>
    <property type="match status" value="1"/>
</dbReference>
<keyword evidence="7" id="KW-0067">ATP-binding</keyword>
<dbReference type="Proteomes" id="UP000094256">
    <property type="component" value="Chromosome"/>
</dbReference>
<feature type="domain" description="Signal transduction histidine kinase HWE region" evidence="8">
    <location>
        <begin position="41"/>
        <end position="124"/>
    </location>
</feature>
<accession>A0A1B3Z6Z7</accession>
<dbReference type="PANTHER" id="PTHR41523">
    <property type="entry name" value="TWO-COMPONENT SYSTEM SENSOR PROTEIN"/>
    <property type="match status" value="1"/>
</dbReference>